<dbReference type="RefSeq" id="WP_250914849.1">
    <property type="nucleotide sequence ID" value="NZ_JAMXLX010000008.1"/>
</dbReference>
<protein>
    <submittedName>
        <fullName evidence="1">Helix-turn-helix domain-containing protein</fullName>
    </submittedName>
</protein>
<gene>
    <name evidence="1" type="ORF">NBH21_21440</name>
</gene>
<proteinExistence type="predicted"/>
<dbReference type="EMBL" id="JAMXLX010000008">
    <property type="protein sequence ID" value="MCO5959349.1"/>
    <property type="molecule type" value="Genomic_DNA"/>
</dbReference>
<reference evidence="1" key="1">
    <citation type="submission" date="2022-06" db="EMBL/GenBank/DDBJ databases">
        <authorList>
            <person name="Sun Q."/>
        </authorList>
    </citation>
    <scope>NUCLEOTIDE SEQUENCE</scope>
    <source>
        <strain evidence="1">S101</strain>
    </source>
</reference>
<sequence>MHPGAVRLMIEETRHPMGQIARESGFDDLQRMRDALMR</sequence>
<comment type="caution">
    <text evidence="1">The sequence shown here is derived from an EMBL/GenBank/DDBJ whole genome shotgun (WGS) entry which is preliminary data.</text>
</comment>
<organism evidence="1 2">
    <name type="scientific">Ciceribacter sichuanensis</name>
    <dbReference type="NCBI Taxonomy" id="2949647"/>
    <lineage>
        <taxon>Bacteria</taxon>
        <taxon>Pseudomonadati</taxon>
        <taxon>Pseudomonadota</taxon>
        <taxon>Alphaproteobacteria</taxon>
        <taxon>Hyphomicrobiales</taxon>
        <taxon>Rhizobiaceae</taxon>
        <taxon>Ciceribacter</taxon>
    </lineage>
</organism>
<evidence type="ECO:0000313" key="1">
    <source>
        <dbReference type="EMBL" id="MCO5959349.1"/>
    </source>
</evidence>
<dbReference type="Proteomes" id="UP001155380">
    <property type="component" value="Unassembled WGS sequence"/>
</dbReference>
<evidence type="ECO:0000313" key="2">
    <source>
        <dbReference type="Proteomes" id="UP001155380"/>
    </source>
</evidence>
<dbReference type="AlphaFoldDB" id="A0AAJ1C006"/>
<accession>A0AAJ1C006</accession>
<name>A0AAJ1C006_9HYPH</name>